<keyword evidence="9" id="KW-0496">Mitochondrion</keyword>
<comment type="subcellular location">
    <subcellularLocation>
        <location evidence="1">Mitochondrion inner membrane</location>
        <topology evidence="1">Multi-pass membrane protein</topology>
    </subcellularLocation>
</comment>
<dbReference type="Proteomes" id="UP000479710">
    <property type="component" value="Unassembled WGS sequence"/>
</dbReference>
<keyword evidence="5" id="KW-0999">Mitochondrion inner membrane</keyword>
<dbReference type="GO" id="GO:0008320">
    <property type="term" value="F:protein transmembrane transporter activity"/>
    <property type="evidence" value="ECO:0007669"/>
    <property type="project" value="TreeGrafter"/>
</dbReference>
<organism evidence="13 14">
    <name type="scientific">Oryza meyeriana var. granulata</name>
    <dbReference type="NCBI Taxonomy" id="110450"/>
    <lineage>
        <taxon>Eukaryota</taxon>
        <taxon>Viridiplantae</taxon>
        <taxon>Streptophyta</taxon>
        <taxon>Embryophyta</taxon>
        <taxon>Tracheophyta</taxon>
        <taxon>Spermatophyta</taxon>
        <taxon>Magnoliopsida</taxon>
        <taxon>Liliopsida</taxon>
        <taxon>Poales</taxon>
        <taxon>Poaceae</taxon>
        <taxon>BOP clade</taxon>
        <taxon>Oryzoideae</taxon>
        <taxon>Oryzeae</taxon>
        <taxon>Oryzinae</taxon>
        <taxon>Oryza</taxon>
        <taxon>Oryza meyeriana</taxon>
    </lineage>
</organism>
<feature type="transmembrane region" description="Helical" evidence="12">
    <location>
        <begin position="113"/>
        <end position="135"/>
    </location>
</feature>
<reference evidence="13 14" key="1">
    <citation type="submission" date="2019-11" db="EMBL/GenBank/DDBJ databases">
        <title>Whole genome sequence of Oryza granulata.</title>
        <authorList>
            <person name="Li W."/>
        </authorList>
    </citation>
    <scope>NUCLEOTIDE SEQUENCE [LARGE SCALE GENOMIC DNA]</scope>
    <source>
        <strain evidence="14">cv. Menghai</strain>
        <tissue evidence="13">Leaf</tissue>
    </source>
</reference>
<keyword evidence="7 12" id="KW-1133">Transmembrane helix</keyword>
<comment type="caution">
    <text evidence="13">The sequence shown here is derived from an EMBL/GenBank/DDBJ whole genome shotgun (WGS) entry which is preliminary data.</text>
</comment>
<protein>
    <recommendedName>
        <fullName evidence="15">Mitochondrial import inner membrane translocase subunit TIM17</fullName>
    </recommendedName>
</protein>
<dbReference type="PANTHER" id="PTHR10485:SF0">
    <property type="entry name" value="AT05822P-RELATED"/>
    <property type="match status" value="1"/>
</dbReference>
<evidence type="ECO:0000256" key="8">
    <source>
        <dbReference type="ARBA" id="ARBA00023010"/>
    </source>
</evidence>
<dbReference type="EMBL" id="SPHZ02000007">
    <property type="protein sequence ID" value="KAF0907225.1"/>
    <property type="molecule type" value="Genomic_DNA"/>
</dbReference>
<keyword evidence="14" id="KW-1185">Reference proteome</keyword>
<feature type="transmembrane region" description="Helical" evidence="12">
    <location>
        <begin position="64"/>
        <end position="85"/>
    </location>
</feature>
<evidence type="ECO:0000256" key="6">
    <source>
        <dbReference type="ARBA" id="ARBA00022927"/>
    </source>
</evidence>
<keyword evidence="4 12" id="KW-0812">Transmembrane</keyword>
<evidence type="ECO:0000256" key="1">
    <source>
        <dbReference type="ARBA" id="ARBA00004448"/>
    </source>
</evidence>
<evidence type="ECO:0000313" key="13">
    <source>
        <dbReference type="EMBL" id="KAF0907225.1"/>
    </source>
</evidence>
<evidence type="ECO:0008006" key="15">
    <source>
        <dbReference type="Google" id="ProtNLM"/>
    </source>
</evidence>
<evidence type="ECO:0000256" key="5">
    <source>
        <dbReference type="ARBA" id="ARBA00022792"/>
    </source>
</evidence>
<dbReference type="PANTHER" id="PTHR10485">
    <property type="entry name" value="MITOCHONDRIAL IMPORT INNER MEMBRANE TRANSLOCASE SUBUNIT TIM-17"/>
    <property type="match status" value="1"/>
</dbReference>
<dbReference type="AlphaFoldDB" id="A0A6G1D304"/>
<evidence type="ECO:0000256" key="2">
    <source>
        <dbReference type="ARBA" id="ARBA00008444"/>
    </source>
</evidence>
<comment type="similarity">
    <text evidence="2">Belongs to the Tim17/Tim22/Tim23 family.</text>
</comment>
<dbReference type="Pfam" id="PF02466">
    <property type="entry name" value="Tim17"/>
    <property type="match status" value="1"/>
</dbReference>
<keyword evidence="8" id="KW-0811">Translocation</keyword>
<keyword evidence="6" id="KW-0653">Protein transport</keyword>
<evidence type="ECO:0000256" key="12">
    <source>
        <dbReference type="SAM" id="Phobius"/>
    </source>
</evidence>
<evidence type="ECO:0000256" key="11">
    <source>
        <dbReference type="SAM" id="MobiDB-lite"/>
    </source>
</evidence>
<keyword evidence="3" id="KW-0813">Transport</keyword>
<proteinExistence type="inferred from homology"/>
<dbReference type="GO" id="GO:0030150">
    <property type="term" value="P:protein import into mitochondrial matrix"/>
    <property type="evidence" value="ECO:0007669"/>
    <property type="project" value="TreeGrafter"/>
</dbReference>
<evidence type="ECO:0000256" key="3">
    <source>
        <dbReference type="ARBA" id="ARBA00022448"/>
    </source>
</evidence>
<evidence type="ECO:0000256" key="10">
    <source>
        <dbReference type="ARBA" id="ARBA00023136"/>
    </source>
</evidence>
<sequence length="220" mass="23153">MQQSRLIMERDPCPDRIIDDIGVAFGMGAVGGSFFHFVKGLRNSPNGARIAGGMQAVLMNAPRVAGSFAVWGGLFSACDCAVVFARQKEDPYNAIIAGAATGGILSARQGLRAVVGSSLTGAVYLALFSGFGIMMNSLPVPGTGSVLIDDPFTVDPVPNTGSIPVDDPFSPHVEKSHVGGHLMDYFRRRVEGGATNSSNKTETLETLDVPSVPTPSYEYN</sequence>
<evidence type="ECO:0000256" key="9">
    <source>
        <dbReference type="ARBA" id="ARBA00023128"/>
    </source>
</evidence>
<feature type="region of interest" description="Disordered" evidence="11">
    <location>
        <begin position="193"/>
        <end position="220"/>
    </location>
</feature>
<evidence type="ECO:0000256" key="4">
    <source>
        <dbReference type="ARBA" id="ARBA00022692"/>
    </source>
</evidence>
<keyword evidence="10 12" id="KW-0472">Membrane</keyword>
<dbReference type="OrthoDB" id="2261329at2759"/>
<dbReference type="GO" id="GO:0005744">
    <property type="term" value="C:TIM23 mitochondrial import inner membrane translocase complex"/>
    <property type="evidence" value="ECO:0007669"/>
    <property type="project" value="TreeGrafter"/>
</dbReference>
<name>A0A6G1D304_9ORYZ</name>
<gene>
    <name evidence="13" type="ORF">E2562_015732</name>
</gene>
<evidence type="ECO:0000256" key="7">
    <source>
        <dbReference type="ARBA" id="ARBA00022989"/>
    </source>
</evidence>
<feature type="transmembrane region" description="Helical" evidence="12">
    <location>
        <begin position="21"/>
        <end position="38"/>
    </location>
</feature>
<accession>A0A6G1D304</accession>
<evidence type="ECO:0000313" key="14">
    <source>
        <dbReference type="Proteomes" id="UP000479710"/>
    </source>
</evidence>